<feature type="domain" description="Glycosyl hydrolases family 2 sugar binding" evidence="7">
    <location>
        <begin position="111"/>
        <end position="187"/>
    </location>
</feature>
<evidence type="ECO:0000259" key="6">
    <source>
        <dbReference type="Pfam" id="PF02836"/>
    </source>
</evidence>
<feature type="domain" description="Glycoside hydrolase family 2 catalytic" evidence="6">
    <location>
        <begin position="361"/>
        <end position="487"/>
    </location>
</feature>
<feature type="domain" description="Glycoside hydrolase family 2 immunoglobulin-like beta-sandwich" evidence="5">
    <location>
        <begin position="262"/>
        <end position="318"/>
    </location>
</feature>
<dbReference type="PANTHER" id="PTHR42732">
    <property type="entry name" value="BETA-GALACTOSIDASE"/>
    <property type="match status" value="1"/>
</dbReference>
<dbReference type="InterPro" id="IPR036156">
    <property type="entry name" value="Beta-gal/glucu_dom_sf"/>
</dbReference>
<dbReference type="Pfam" id="PF02837">
    <property type="entry name" value="Glyco_hydro_2_N"/>
    <property type="match status" value="1"/>
</dbReference>
<organism evidence="8 9">
    <name type="scientific">Teratosphaeria nubilosa</name>
    <dbReference type="NCBI Taxonomy" id="161662"/>
    <lineage>
        <taxon>Eukaryota</taxon>
        <taxon>Fungi</taxon>
        <taxon>Dikarya</taxon>
        <taxon>Ascomycota</taxon>
        <taxon>Pezizomycotina</taxon>
        <taxon>Dothideomycetes</taxon>
        <taxon>Dothideomycetidae</taxon>
        <taxon>Mycosphaerellales</taxon>
        <taxon>Teratosphaeriaceae</taxon>
        <taxon>Teratosphaeria</taxon>
    </lineage>
</organism>
<dbReference type="Pfam" id="PF02836">
    <property type="entry name" value="Glyco_hydro_2_C"/>
    <property type="match status" value="1"/>
</dbReference>
<dbReference type="InterPro" id="IPR008979">
    <property type="entry name" value="Galactose-bd-like_sf"/>
</dbReference>
<dbReference type="SUPFAM" id="SSF51445">
    <property type="entry name" value="(Trans)glycosidases"/>
    <property type="match status" value="1"/>
</dbReference>
<dbReference type="InterPro" id="IPR017853">
    <property type="entry name" value="GH"/>
</dbReference>
<feature type="signal peptide" evidence="4">
    <location>
        <begin position="1"/>
        <end position="17"/>
    </location>
</feature>
<dbReference type="InterPro" id="IPR006104">
    <property type="entry name" value="Glyco_hydro_2_N"/>
</dbReference>
<comment type="similarity">
    <text evidence="1">Belongs to the glycosyl hydrolase 2 family.</text>
</comment>
<protein>
    <submittedName>
        <fullName evidence="8">Hydrolase</fullName>
    </submittedName>
</protein>
<dbReference type="SUPFAM" id="SSF49303">
    <property type="entry name" value="beta-Galactosidase/glucuronidase domain"/>
    <property type="match status" value="1"/>
</dbReference>
<dbReference type="PANTHER" id="PTHR42732:SF2">
    <property type="entry name" value="BETA-MANNOSIDASE"/>
    <property type="match status" value="1"/>
</dbReference>
<evidence type="ECO:0000256" key="2">
    <source>
        <dbReference type="ARBA" id="ARBA00022801"/>
    </source>
</evidence>
<feature type="chain" id="PRO_5026258776" evidence="4">
    <location>
        <begin position="18"/>
        <end position="668"/>
    </location>
</feature>
<keyword evidence="3" id="KW-0326">Glycosidase</keyword>
<dbReference type="EMBL" id="ML995839">
    <property type="protein sequence ID" value="KAF2768877.1"/>
    <property type="molecule type" value="Genomic_DNA"/>
</dbReference>
<gene>
    <name evidence="8" type="ORF">EJ03DRAFT_351721</name>
</gene>
<reference evidence="8" key="1">
    <citation type="journal article" date="2020" name="Stud. Mycol.">
        <title>101 Dothideomycetes genomes: a test case for predicting lifestyles and emergence of pathogens.</title>
        <authorList>
            <person name="Haridas S."/>
            <person name="Albert R."/>
            <person name="Binder M."/>
            <person name="Bloem J."/>
            <person name="Labutti K."/>
            <person name="Salamov A."/>
            <person name="Andreopoulos B."/>
            <person name="Baker S."/>
            <person name="Barry K."/>
            <person name="Bills G."/>
            <person name="Bluhm B."/>
            <person name="Cannon C."/>
            <person name="Castanera R."/>
            <person name="Culley D."/>
            <person name="Daum C."/>
            <person name="Ezra D."/>
            <person name="Gonzalez J."/>
            <person name="Henrissat B."/>
            <person name="Kuo A."/>
            <person name="Liang C."/>
            <person name="Lipzen A."/>
            <person name="Lutzoni F."/>
            <person name="Magnuson J."/>
            <person name="Mondo S."/>
            <person name="Nolan M."/>
            <person name="Ohm R."/>
            <person name="Pangilinan J."/>
            <person name="Park H.-J."/>
            <person name="Ramirez L."/>
            <person name="Alfaro M."/>
            <person name="Sun H."/>
            <person name="Tritt A."/>
            <person name="Yoshinaga Y."/>
            <person name="Zwiers L.-H."/>
            <person name="Turgeon B."/>
            <person name="Goodwin S."/>
            <person name="Spatafora J."/>
            <person name="Crous P."/>
            <person name="Grigoriev I."/>
        </authorList>
    </citation>
    <scope>NUCLEOTIDE SEQUENCE</scope>
    <source>
        <strain evidence="8">CBS 116005</strain>
    </source>
</reference>
<evidence type="ECO:0000256" key="4">
    <source>
        <dbReference type="SAM" id="SignalP"/>
    </source>
</evidence>
<dbReference type="GO" id="GO:0005975">
    <property type="term" value="P:carbohydrate metabolic process"/>
    <property type="evidence" value="ECO:0007669"/>
    <property type="project" value="InterPro"/>
</dbReference>
<dbReference type="Gene3D" id="2.60.120.260">
    <property type="entry name" value="Galactose-binding domain-like"/>
    <property type="match status" value="1"/>
</dbReference>
<dbReference type="InterPro" id="IPR006102">
    <property type="entry name" value="Ig-like_GH2"/>
</dbReference>
<dbReference type="Gene3D" id="3.20.20.80">
    <property type="entry name" value="Glycosidases"/>
    <property type="match status" value="1"/>
</dbReference>
<evidence type="ECO:0000256" key="3">
    <source>
        <dbReference type="ARBA" id="ARBA00023295"/>
    </source>
</evidence>
<evidence type="ECO:0000259" key="5">
    <source>
        <dbReference type="Pfam" id="PF00703"/>
    </source>
</evidence>
<evidence type="ECO:0000313" key="8">
    <source>
        <dbReference type="EMBL" id="KAF2768877.1"/>
    </source>
</evidence>
<evidence type="ECO:0000259" key="7">
    <source>
        <dbReference type="Pfam" id="PF02837"/>
    </source>
</evidence>
<evidence type="ECO:0000313" key="9">
    <source>
        <dbReference type="Proteomes" id="UP000799436"/>
    </source>
</evidence>
<evidence type="ECO:0000256" key="1">
    <source>
        <dbReference type="ARBA" id="ARBA00007401"/>
    </source>
</evidence>
<dbReference type="InterPro" id="IPR006103">
    <property type="entry name" value="Glyco_hydro_2_cat"/>
</dbReference>
<keyword evidence="9" id="KW-1185">Reference proteome</keyword>
<accession>A0A6G1L7N1</accession>
<dbReference type="Gene3D" id="2.60.40.10">
    <property type="entry name" value="Immunoglobulins"/>
    <property type="match status" value="1"/>
</dbReference>
<dbReference type="AlphaFoldDB" id="A0A6G1L7N1"/>
<dbReference type="SUPFAM" id="SSF49785">
    <property type="entry name" value="Galactose-binding domain-like"/>
    <property type="match status" value="1"/>
</dbReference>
<proteinExistence type="inferred from homology"/>
<dbReference type="Pfam" id="PF00703">
    <property type="entry name" value="Glyco_hydro_2"/>
    <property type="match status" value="1"/>
</dbReference>
<keyword evidence="4" id="KW-0732">Signal</keyword>
<dbReference type="Proteomes" id="UP000799436">
    <property type="component" value="Unassembled WGS sequence"/>
</dbReference>
<sequence>MAVSLLATAILACTAKAVKIPRQSANASTIPYALKTPPLTTNWTYEVGTNPWPQYPRPQLQREQWQTLNGIWTYQNASSLNAVNNPPFNQSLANEVLIPSCLESGLSGIMTEYNLYSWFATHFSVPSSWPTNNKVLLNFGAIDYEATIFINGRNASFHRGGYFAFTVDVTPYLTHGGANELLIFVHDPTDSDPYVIPIGKQTLRPSHIFYTPCSGIWQSVWIESAPATYISDLQISGGMDGVLRATVSSVGSGTASVVSMSVIDRETNRTIARGSGTAGSSICFSVPGVRLWTPDSPTLYDVRVTLGSDVVKSYTGFRTISKGSVNGIERPLLNGKFEFIFGTLDQGFWPDGIYTPPTLEAAVYDIKILKNLGFNTLRKHIKVETALYYQACDELGIMVIQDMPSLRPLQHRTLADCSRETILPDPPQQAEFQRQLELLILQQRNFPSIVAWVIYNEGWGQITTYYPEFALTDLVRTLDPTRLVDSTTGWYDHGAGDFSDNHHYANPQCGAPFYSIDSSPYDPRRIGLQGEFGGIGNNVSIEHLWPLQPAFDNINATYELDIGLPAWNYRAHRLLDELKEQIELFACSGGIWTQTTDVEGEVNGLLTYDRRILRADVGQWRGDIGALYEAAKRANGTVSLGVGGAANGMEEDWWGGEWRPGGVPVGGV</sequence>
<dbReference type="InterPro" id="IPR051913">
    <property type="entry name" value="GH2_Domain-Containing"/>
</dbReference>
<dbReference type="OrthoDB" id="408320at2759"/>
<keyword evidence="2 8" id="KW-0378">Hydrolase</keyword>
<dbReference type="InterPro" id="IPR013783">
    <property type="entry name" value="Ig-like_fold"/>
</dbReference>
<name>A0A6G1L7N1_9PEZI</name>
<dbReference type="GO" id="GO:0004553">
    <property type="term" value="F:hydrolase activity, hydrolyzing O-glycosyl compounds"/>
    <property type="evidence" value="ECO:0007669"/>
    <property type="project" value="InterPro"/>
</dbReference>